<proteinExistence type="inferred from homology"/>
<reference evidence="4 5" key="1">
    <citation type="journal article" date="2014" name="Genome Announc.">
        <title>Whole Genome Sequence of the Probiotic Strain Lactobacillus paracasei N1115, Isolated from Traditional Chinese Fermented Milk.</title>
        <authorList>
            <person name="Wang S."/>
            <person name="Zhu H."/>
            <person name="He F."/>
            <person name="Luo Y."/>
            <person name="Kang Z."/>
            <person name="Lu C."/>
            <person name="Feng L."/>
            <person name="Lu X."/>
            <person name="Xue Y."/>
            <person name="Wang H."/>
        </authorList>
    </citation>
    <scope>NUCLEOTIDE SEQUENCE [LARGE SCALE GENOMIC DNA]</scope>
    <source>
        <strain evidence="4 5">N1115</strain>
    </source>
</reference>
<dbReference type="SUPFAM" id="SSF53067">
    <property type="entry name" value="Actin-like ATPase domain"/>
    <property type="match status" value="1"/>
</dbReference>
<keyword evidence="3" id="KW-0859">Xylose metabolism</keyword>
<sequence>MVMETNISQVRETNERRVLQEVFNAGPISRSQISRNLRLNKVTVSDIVASLINKKYLVETGFGTSSKSGGRKPTFVSFNKRLGNVAAFEMGYETLKYLLTSIEGKALYHQEFAVKSLGIRQRLAIIQKCFEEANRSQSVPVLGLAIAIHGIVDQNQVLYTPFVELEGLDLVYELETRLNVPVVLENEANLSAIYERDFENNNNVGNLVCISIHKGIGAGIIIKNQLYTGHHGEAGEIGQTTVYDPKVNDDNLPRTIESICSEDSMVNQIRQQKADFQLSRSDIVNMYRDGDAVTQKVINNACFYIANILYNTIVTLDPTRVSINSPLIRELPELLDQITNAVPHVTGERTKIDLIENVDDATLLGGCSKIIHHILDLRSGVLNFNGKKN</sequence>
<evidence type="ECO:0000256" key="3">
    <source>
        <dbReference type="ARBA" id="ARBA00022629"/>
    </source>
</evidence>
<comment type="function">
    <text evidence="1">Transcriptional repressor of xylose-utilizing enzymes.</text>
</comment>
<keyword evidence="4" id="KW-0614">Plasmid</keyword>
<dbReference type="SUPFAM" id="SSF46785">
    <property type="entry name" value="Winged helix' DNA-binding domain"/>
    <property type="match status" value="1"/>
</dbReference>
<dbReference type="PANTHER" id="PTHR18964">
    <property type="entry name" value="ROK (REPRESSOR, ORF, KINASE) FAMILY"/>
    <property type="match status" value="1"/>
</dbReference>
<organism evidence="4 5">
    <name type="scientific">Lacticaseibacillus paracasei N1115</name>
    <dbReference type="NCBI Taxonomy" id="1446494"/>
    <lineage>
        <taxon>Bacteria</taxon>
        <taxon>Bacillati</taxon>
        <taxon>Bacillota</taxon>
        <taxon>Bacilli</taxon>
        <taxon>Lactobacillales</taxon>
        <taxon>Lactobacillaceae</taxon>
        <taxon>Lacticaseibacillus</taxon>
    </lineage>
</organism>
<dbReference type="PANTHER" id="PTHR18964:SF149">
    <property type="entry name" value="BIFUNCTIONAL UDP-N-ACETYLGLUCOSAMINE 2-EPIMERASE_N-ACETYLMANNOSAMINE KINASE"/>
    <property type="match status" value="1"/>
</dbReference>
<dbReference type="EMBL" id="CP007124">
    <property type="protein sequence ID" value="AHJ34510.1"/>
    <property type="molecule type" value="Genomic_DNA"/>
</dbReference>
<dbReference type="InterPro" id="IPR036388">
    <property type="entry name" value="WH-like_DNA-bd_sf"/>
</dbReference>
<dbReference type="Pfam" id="PF00480">
    <property type="entry name" value="ROK"/>
    <property type="match status" value="1"/>
</dbReference>
<dbReference type="InterPro" id="IPR036390">
    <property type="entry name" value="WH_DNA-bd_sf"/>
</dbReference>
<evidence type="ECO:0008006" key="6">
    <source>
        <dbReference type="Google" id="ProtNLM"/>
    </source>
</evidence>
<protein>
    <recommendedName>
        <fullName evidence="6">ROK family protein</fullName>
    </recommendedName>
</protein>
<evidence type="ECO:0000313" key="5">
    <source>
        <dbReference type="Proteomes" id="UP000019441"/>
    </source>
</evidence>
<dbReference type="InterPro" id="IPR043129">
    <property type="entry name" value="ATPase_NBD"/>
</dbReference>
<evidence type="ECO:0000256" key="2">
    <source>
        <dbReference type="ARBA" id="ARBA00006479"/>
    </source>
</evidence>
<evidence type="ECO:0000256" key="1">
    <source>
        <dbReference type="ARBA" id="ARBA00002486"/>
    </source>
</evidence>
<dbReference type="Gene3D" id="3.30.420.40">
    <property type="match status" value="2"/>
</dbReference>
<dbReference type="GO" id="GO:0042732">
    <property type="term" value="P:D-xylose metabolic process"/>
    <property type="evidence" value="ECO:0007669"/>
    <property type="project" value="UniProtKB-KW"/>
</dbReference>
<keyword evidence="3" id="KW-0119">Carbohydrate metabolism</keyword>
<gene>
    <name evidence="4" type="ORF">AF91_15090</name>
</gene>
<dbReference type="RefSeq" id="WP_016381839.1">
    <property type="nucleotide sequence ID" value="NZ_CP007124.1"/>
</dbReference>
<dbReference type="KEGG" id="lpq:AF91_15090"/>
<name>A0A806LBU6_LACPA</name>
<comment type="similarity">
    <text evidence="2">Belongs to the ROK (NagC/XylR) family.</text>
</comment>
<dbReference type="AlphaFoldDB" id="A0A806LBU6"/>
<dbReference type="Gene3D" id="1.10.10.10">
    <property type="entry name" value="Winged helix-like DNA-binding domain superfamily/Winged helix DNA-binding domain"/>
    <property type="match status" value="1"/>
</dbReference>
<evidence type="ECO:0000313" key="4">
    <source>
        <dbReference type="EMBL" id="AHJ34510.1"/>
    </source>
</evidence>
<accession>A0A806LBU6</accession>
<dbReference type="InterPro" id="IPR000600">
    <property type="entry name" value="ROK"/>
</dbReference>
<geneLocation type="plasmid" evidence="5">
    <name>2</name>
</geneLocation>
<dbReference type="Proteomes" id="UP000019441">
    <property type="component" value="Plasmid unnamed_2"/>
</dbReference>